<gene>
    <name evidence="2" type="ORF">CYCCA115_LOCUS18610</name>
</gene>
<protein>
    <submittedName>
        <fullName evidence="2">Uncharacterized protein</fullName>
    </submittedName>
</protein>
<keyword evidence="3" id="KW-1185">Reference proteome</keyword>
<feature type="compositionally biased region" description="Polar residues" evidence="1">
    <location>
        <begin position="168"/>
        <end position="184"/>
    </location>
</feature>
<evidence type="ECO:0000313" key="3">
    <source>
        <dbReference type="Proteomes" id="UP001295423"/>
    </source>
</evidence>
<feature type="compositionally biased region" description="Basic and acidic residues" evidence="1">
    <location>
        <begin position="67"/>
        <end position="76"/>
    </location>
</feature>
<dbReference type="AlphaFoldDB" id="A0AAD2G3V9"/>
<feature type="compositionally biased region" description="Acidic residues" evidence="1">
    <location>
        <begin position="77"/>
        <end position="87"/>
    </location>
</feature>
<feature type="compositionally biased region" description="Low complexity" evidence="1">
    <location>
        <begin position="185"/>
        <end position="194"/>
    </location>
</feature>
<dbReference type="EMBL" id="CAKOGP040002050">
    <property type="protein sequence ID" value="CAJ1960195.1"/>
    <property type="molecule type" value="Genomic_DNA"/>
</dbReference>
<comment type="caution">
    <text evidence="2">The sequence shown here is derived from an EMBL/GenBank/DDBJ whole genome shotgun (WGS) entry which is preliminary data.</text>
</comment>
<feature type="compositionally biased region" description="Acidic residues" evidence="1">
    <location>
        <begin position="11"/>
        <end position="28"/>
    </location>
</feature>
<feature type="region of interest" description="Disordered" evidence="1">
    <location>
        <begin position="1"/>
        <end position="202"/>
    </location>
</feature>
<name>A0AAD2G3V9_9STRA</name>
<reference evidence="2" key="1">
    <citation type="submission" date="2023-08" db="EMBL/GenBank/DDBJ databases">
        <authorList>
            <person name="Audoor S."/>
            <person name="Bilcke G."/>
        </authorList>
    </citation>
    <scope>NUCLEOTIDE SEQUENCE</scope>
</reference>
<feature type="non-terminal residue" evidence="2">
    <location>
        <position position="1"/>
    </location>
</feature>
<accession>A0AAD2G3V9</accession>
<evidence type="ECO:0000256" key="1">
    <source>
        <dbReference type="SAM" id="MobiDB-lite"/>
    </source>
</evidence>
<organism evidence="2 3">
    <name type="scientific">Cylindrotheca closterium</name>
    <dbReference type="NCBI Taxonomy" id="2856"/>
    <lineage>
        <taxon>Eukaryota</taxon>
        <taxon>Sar</taxon>
        <taxon>Stramenopiles</taxon>
        <taxon>Ochrophyta</taxon>
        <taxon>Bacillariophyta</taxon>
        <taxon>Bacillariophyceae</taxon>
        <taxon>Bacillariophycidae</taxon>
        <taxon>Bacillariales</taxon>
        <taxon>Bacillariaceae</taxon>
        <taxon>Cylindrotheca</taxon>
    </lineage>
</organism>
<dbReference type="Proteomes" id="UP001295423">
    <property type="component" value="Unassembled WGS sequence"/>
</dbReference>
<evidence type="ECO:0000313" key="2">
    <source>
        <dbReference type="EMBL" id="CAJ1960195.1"/>
    </source>
</evidence>
<sequence length="215" mass="23865">IHKGVKKIFDPDYEDSEEEDDPMGDEDTGLVNKFGQPDGWDSDETVDDSNDRRNDMEIDGELASGDDCTHDNNDDKGEVEEDDEDTDESTKDSVILVESTYDLTDTANDKDNNNMGLNTDEAVSELTGVTGEDKDPELASPPRKKGRSHRVSVVAPSTEMDVDGSSIFRKNTQLKTTRKSGFQNSTSSTSPTRSGRSDAEKEVVFNWKTKDHIYI</sequence>
<proteinExistence type="predicted"/>